<keyword evidence="5" id="KW-0808">Transferase</keyword>
<dbReference type="InterPro" id="IPR017853">
    <property type="entry name" value="GH"/>
</dbReference>
<dbReference type="GO" id="GO:0005886">
    <property type="term" value="C:plasma membrane"/>
    <property type="evidence" value="ECO:0007669"/>
    <property type="project" value="UniProtKB-SubCell"/>
</dbReference>
<keyword evidence="8" id="KW-1185">Reference proteome</keyword>
<dbReference type="GO" id="GO:0031505">
    <property type="term" value="P:fungal-type cell wall organization"/>
    <property type="evidence" value="ECO:0007669"/>
    <property type="project" value="TreeGrafter"/>
</dbReference>
<sequence>MRSTWALLAGLTAVYGLPTIETYGNKFYDSNGKQFFIKGMSYQLRPNDPLIDSEQCARDVKLMEELGVNTIRVYHVDPKANHDGCMDVFDKAGIYVTLDMDTFPTFIKPYNSYWNTTQFEMYSAVMDTFIKYDNLMALYVGNEIIAKSDQSLSAPFIKAAVRDMKAYRDRKGYRKVPVGYTAADIAELRPMLQDYLTCGGNSSETVDFFGLNAYEWCTPNTYEASGYPVLQEMAEQFPVPIFFSETGCITGPEPRKWEDMDAIFSQPMVDDWSGAMVYEWIFEQNQYGIVSYGEPAELGVETGDVHDGFTRKGTPTPRQPDFDNLKTRWASITLSGTPKSEYDPSAVSTRACPTSTKGGWEVDGNVRLPALDETYAGSFTPSPTATSEPTAEEDEEDGAPARGALGVSALLIVVSSMVAMVWM</sequence>
<evidence type="ECO:0000256" key="2">
    <source>
        <dbReference type="ARBA" id="ARBA00007528"/>
    </source>
</evidence>
<dbReference type="PANTHER" id="PTHR31468">
    <property type="entry name" value="1,3-BETA-GLUCANOSYLTRANSFERASE GAS1"/>
    <property type="match status" value="1"/>
</dbReference>
<comment type="subcellular location">
    <subcellularLocation>
        <location evidence="1 5">Cell membrane</location>
        <topology evidence="1 5">Lipid-anchor</topology>
        <topology evidence="1 5">GPI-anchor</topology>
    </subcellularLocation>
</comment>
<accession>A0AAE8N270</accession>
<evidence type="ECO:0000256" key="6">
    <source>
        <dbReference type="SAM" id="MobiDB-lite"/>
    </source>
</evidence>
<dbReference type="GO" id="GO:0071970">
    <property type="term" value="P:fungal-type cell wall (1-&gt;3)-beta-D-glucan biosynthetic process"/>
    <property type="evidence" value="ECO:0007669"/>
    <property type="project" value="TreeGrafter"/>
</dbReference>
<evidence type="ECO:0000256" key="3">
    <source>
        <dbReference type="ARBA" id="ARBA00022729"/>
    </source>
</evidence>
<dbReference type="Pfam" id="PF03198">
    <property type="entry name" value="Glyco_hydro_72"/>
    <property type="match status" value="1"/>
</dbReference>
<dbReference type="AlphaFoldDB" id="A0AAE8N270"/>
<evidence type="ECO:0000256" key="5">
    <source>
        <dbReference type="RuleBase" id="RU361209"/>
    </source>
</evidence>
<name>A0AAE8N270_9PEZI</name>
<evidence type="ECO:0000313" key="8">
    <source>
        <dbReference type="Proteomes" id="UP001187682"/>
    </source>
</evidence>
<dbReference type="SUPFAM" id="SSF51445">
    <property type="entry name" value="(Trans)glycosidases"/>
    <property type="match status" value="1"/>
</dbReference>
<feature type="compositionally biased region" description="Low complexity" evidence="6">
    <location>
        <begin position="380"/>
        <end position="389"/>
    </location>
</feature>
<dbReference type="Gene3D" id="3.20.20.80">
    <property type="entry name" value="Glycosidases"/>
    <property type="match status" value="1"/>
</dbReference>
<dbReference type="EC" id="2.4.1.-" evidence="5"/>
<dbReference type="InterPro" id="IPR004886">
    <property type="entry name" value="Glucanosyltransferase"/>
</dbReference>
<dbReference type="GO" id="GO:0098552">
    <property type="term" value="C:side of membrane"/>
    <property type="evidence" value="ECO:0007669"/>
    <property type="project" value="UniProtKB-KW"/>
</dbReference>
<dbReference type="GO" id="GO:0042124">
    <property type="term" value="F:1,3-beta-glucanosyltransferase activity"/>
    <property type="evidence" value="ECO:0007669"/>
    <property type="project" value="TreeGrafter"/>
</dbReference>
<feature type="region of interest" description="Disordered" evidence="6">
    <location>
        <begin position="374"/>
        <end position="402"/>
    </location>
</feature>
<dbReference type="EMBL" id="ONZQ02000008">
    <property type="protein sequence ID" value="SPO03447.1"/>
    <property type="molecule type" value="Genomic_DNA"/>
</dbReference>
<protein>
    <recommendedName>
        <fullName evidence="5">1,3-beta-glucanosyltransferase</fullName>
        <ecNumber evidence="5">2.4.1.-</ecNumber>
    </recommendedName>
</protein>
<dbReference type="Proteomes" id="UP001187682">
    <property type="component" value="Unassembled WGS sequence"/>
</dbReference>
<evidence type="ECO:0000313" key="7">
    <source>
        <dbReference type="EMBL" id="SPO03447.1"/>
    </source>
</evidence>
<proteinExistence type="inferred from homology"/>
<dbReference type="PANTHER" id="PTHR31468:SF8">
    <property type="entry name" value="1,3-BETA-GLUCANOSYLTRANSFERASE GAS2"/>
    <property type="match status" value="1"/>
</dbReference>
<keyword evidence="5" id="KW-0336">GPI-anchor</keyword>
<evidence type="ECO:0000256" key="1">
    <source>
        <dbReference type="ARBA" id="ARBA00004609"/>
    </source>
</evidence>
<comment type="function">
    <text evidence="5">Splits internally a 1,3-beta-glucan molecule and transfers the newly generated reducing end (the donor) to the non-reducing end of another 1,3-beta-glucan molecule (the acceptor) forming a 1,3-beta linkage, resulting in the elongation of 1,3-beta-glucan chains in the cell wall.</text>
</comment>
<organism evidence="7 8">
    <name type="scientific">Cephalotrichum gorgonifer</name>
    <dbReference type="NCBI Taxonomy" id="2041049"/>
    <lineage>
        <taxon>Eukaryota</taxon>
        <taxon>Fungi</taxon>
        <taxon>Dikarya</taxon>
        <taxon>Ascomycota</taxon>
        <taxon>Pezizomycotina</taxon>
        <taxon>Sordariomycetes</taxon>
        <taxon>Hypocreomycetidae</taxon>
        <taxon>Microascales</taxon>
        <taxon>Microascaceae</taxon>
        <taxon>Cephalotrichum</taxon>
    </lineage>
</organism>
<keyword evidence="3 5" id="KW-0732">Signal</keyword>
<gene>
    <name evidence="7" type="ORF">DNG_06130</name>
</gene>
<keyword evidence="4" id="KW-0325">Glycoprotein</keyword>
<feature type="chain" id="PRO_5041779470" description="1,3-beta-glucanosyltransferase" evidence="5">
    <location>
        <begin position="17"/>
        <end position="423"/>
    </location>
</feature>
<reference evidence="7" key="1">
    <citation type="submission" date="2018-03" db="EMBL/GenBank/DDBJ databases">
        <authorList>
            <person name="Guldener U."/>
        </authorList>
    </citation>
    <scope>NUCLEOTIDE SEQUENCE</scope>
</reference>
<comment type="caution">
    <text evidence="7">The sequence shown here is derived from an EMBL/GenBank/DDBJ whole genome shotgun (WGS) entry which is preliminary data.</text>
</comment>
<keyword evidence="5" id="KW-0449">Lipoprotein</keyword>
<feature type="signal peptide" evidence="5">
    <location>
        <begin position="1"/>
        <end position="16"/>
    </location>
</feature>
<evidence type="ECO:0000256" key="4">
    <source>
        <dbReference type="ARBA" id="ARBA00023180"/>
    </source>
</evidence>
<comment type="similarity">
    <text evidence="2 5">Belongs to the glycosyl hydrolase 72 family.</text>
</comment>
<keyword evidence="5" id="KW-0472">Membrane</keyword>